<dbReference type="InterPro" id="IPR041424">
    <property type="entry name" value="CinA_KH"/>
</dbReference>
<dbReference type="PIRSF" id="PIRSF006728">
    <property type="entry name" value="CinA"/>
    <property type="match status" value="1"/>
</dbReference>
<dbReference type="AlphaFoldDB" id="A0A2A6E0Q7"/>
<evidence type="ECO:0000259" key="2">
    <source>
        <dbReference type="SMART" id="SM00852"/>
    </source>
</evidence>
<evidence type="ECO:0000256" key="1">
    <source>
        <dbReference type="HAMAP-Rule" id="MF_00226"/>
    </source>
</evidence>
<dbReference type="Gene3D" id="3.90.950.20">
    <property type="entry name" value="CinA-like"/>
    <property type="match status" value="1"/>
</dbReference>
<dbReference type="HAMAP" id="MF_00226_B">
    <property type="entry name" value="CinA_B"/>
    <property type="match status" value="1"/>
</dbReference>
<dbReference type="PANTHER" id="PTHR13939:SF0">
    <property type="entry name" value="NMN AMIDOHYDROLASE-LIKE PROTEIN YFAY"/>
    <property type="match status" value="1"/>
</dbReference>
<dbReference type="Pfam" id="PF02464">
    <property type="entry name" value="CinA"/>
    <property type="match status" value="1"/>
</dbReference>
<evidence type="ECO:0000313" key="3">
    <source>
        <dbReference type="EMBL" id="PDO10573.1"/>
    </source>
</evidence>
<organism evidence="3 4">
    <name type="scientific">Candidatus Reconcilbacillus cellulovorans</name>
    <dbReference type="NCBI Taxonomy" id="1906605"/>
    <lineage>
        <taxon>Bacteria</taxon>
        <taxon>Bacillati</taxon>
        <taxon>Bacillota</taxon>
        <taxon>Bacilli</taxon>
        <taxon>Bacillales</taxon>
        <taxon>Paenibacillaceae</taxon>
        <taxon>Candidatus Reconcilbacillus</taxon>
    </lineage>
</organism>
<name>A0A2A6E0Q7_9BACL</name>
<protein>
    <recommendedName>
        <fullName evidence="1">Putative competence-damage inducible protein</fullName>
    </recommendedName>
</protein>
<dbReference type="CDD" id="cd00885">
    <property type="entry name" value="cinA"/>
    <property type="match status" value="1"/>
</dbReference>
<sequence>MRAEIIAVGTELLMGQIVNTNAQYLSRELAALGIGVYWHTVVGDNAERIAEAIRTARSRADLVVTTGGLGPTRDDLTKEVMARVLGRELKVYPPALEKIEAHFRARGQEMPESNRRQALIMEGSTPLPNDVGHAVGEALEEGGALFVLLPGPPRELQPMFEKYAKPWLAKMNPDLPIYSKMLKFSGIGESLLEQRLLDLIDTQTDPTIAPYAKEGEVAVRLSTRAATYAEAERKWAAVERTIRERVGEFLYAEEDIPIEAAVVRLLTTRNETLAVAESCSGGLLAHLVTNVPGSSRVFIGGIVCYDKAVKRDWLHVPDELLRIDGPGEVSEQTALRLAENTRSRFRTDWALSVTGVAGPAELEGKPPGLVYVGVAGPDGSRAFEEKWTGNRETIKWRAAKAALYRLWRCLR</sequence>
<dbReference type="Gene3D" id="3.40.980.10">
    <property type="entry name" value="MoaB/Mog-like domain"/>
    <property type="match status" value="1"/>
</dbReference>
<reference evidence="3 4" key="1">
    <citation type="submission" date="2016-12" db="EMBL/GenBank/DDBJ databases">
        <title>Candidatus Reconcilibacillus cellulovorans genome.</title>
        <authorList>
            <person name="Kolinko S."/>
            <person name="Wu Y.-W."/>
            <person name="Tachea F."/>
            <person name="Denzel E."/>
            <person name="Hiras J."/>
            <person name="Baecker N."/>
            <person name="Chan L.J."/>
            <person name="Eichorst S.A."/>
            <person name="Frey D."/>
            <person name="Adams P.D."/>
            <person name="Pray T."/>
            <person name="Tanjore D."/>
            <person name="Petzold C.J."/>
            <person name="Gladden J.M."/>
            <person name="Simmons B.A."/>
            <person name="Singer S.W."/>
        </authorList>
    </citation>
    <scope>NUCLEOTIDE SEQUENCE [LARGE SCALE GENOMIC DNA]</scope>
    <source>
        <strain evidence="3">JTherm</strain>
    </source>
</reference>
<dbReference type="InterPro" id="IPR036653">
    <property type="entry name" value="CinA-like_C"/>
</dbReference>
<dbReference type="SUPFAM" id="SSF53218">
    <property type="entry name" value="Molybdenum cofactor biosynthesis proteins"/>
    <property type="match status" value="1"/>
</dbReference>
<dbReference type="InterPro" id="IPR001453">
    <property type="entry name" value="MoaB/Mog_dom"/>
</dbReference>
<gene>
    <name evidence="1" type="primary">cinA</name>
    <name evidence="3" type="ORF">BLM47_06215</name>
</gene>
<dbReference type="NCBIfam" id="TIGR00200">
    <property type="entry name" value="cinA_nterm"/>
    <property type="match status" value="1"/>
</dbReference>
<dbReference type="InterPro" id="IPR050101">
    <property type="entry name" value="CinA"/>
</dbReference>
<dbReference type="Proteomes" id="UP000243688">
    <property type="component" value="Unassembled WGS sequence"/>
</dbReference>
<comment type="caution">
    <text evidence="3">The sequence shown here is derived from an EMBL/GenBank/DDBJ whole genome shotgun (WGS) entry which is preliminary data.</text>
</comment>
<comment type="similarity">
    <text evidence="1">Belongs to the CinA family.</text>
</comment>
<dbReference type="Pfam" id="PF18146">
    <property type="entry name" value="CinA_KH"/>
    <property type="match status" value="1"/>
</dbReference>
<dbReference type="NCBIfam" id="TIGR00199">
    <property type="entry name" value="PncC_domain"/>
    <property type="match status" value="1"/>
</dbReference>
<feature type="domain" description="MoaB/Mog" evidence="2">
    <location>
        <begin position="4"/>
        <end position="170"/>
    </location>
</feature>
<dbReference type="NCBIfam" id="NF001813">
    <property type="entry name" value="PRK00549.1"/>
    <property type="match status" value="1"/>
</dbReference>
<proteinExistence type="inferred from homology"/>
<dbReference type="PANTHER" id="PTHR13939">
    <property type="entry name" value="NICOTINAMIDE-NUCLEOTIDE AMIDOHYDROLASE PNCC"/>
    <property type="match status" value="1"/>
</dbReference>
<dbReference type="InterPro" id="IPR036425">
    <property type="entry name" value="MoaB/Mog-like_dom_sf"/>
</dbReference>
<dbReference type="SUPFAM" id="SSF142433">
    <property type="entry name" value="CinA-like"/>
    <property type="match status" value="1"/>
</dbReference>
<dbReference type="EMBL" id="MOXJ01000012">
    <property type="protein sequence ID" value="PDO10573.1"/>
    <property type="molecule type" value="Genomic_DNA"/>
</dbReference>
<dbReference type="SMART" id="SM00852">
    <property type="entry name" value="MoCF_biosynth"/>
    <property type="match status" value="1"/>
</dbReference>
<dbReference type="NCBIfam" id="TIGR00177">
    <property type="entry name" value="molyb_syn"/>
    <property type="match status" value="1"/>
</dbReference>
<dbReference type="InterPro" id="IPR008135">
    <property type="entry name" value="Competence-induced_CinA"/>
</dbReference>
<dbReference type="Gene3D" id="3.30.70.2860">
    <property type="match status" value="1"/>
</dbReference>
<accession>A0A2A6E0Q7</accession>
<dbReference type="Pfam" id="PF00994">
    <property type="entry name" value="MoCF_biosynth"/>
    <property type="match status" value="1"/>
</dbReference>
<evidence type="ECO:0000313" key="4">
    <source>
        <dbReference type="Proteomes" id="UP000243688"/>
    </source>
</evidence>
<dbReference type="InterPro" id="IPR008136">
    <property type="entry name" value="CinA_C"/>
</dbReference>